<dbReference type="Gene3D" id="1.10.10.60">
    <property type="entry name" value="Homeodomain-like"/>
    <property type="match status" value="1"/>
</dbReference>
<dbReference type="SUPFAM" id="SSF46689">
    <property type="entry name" value="Homeodomain-like"/>
    <property type="match status" value="1"/>
</dbReference>
<dbReference type="Pfam" id="PF00249">
    <property type="entry name" value="Myb_DNA-binding"/>
    <property type="match status" value="1"/>
</dbReference>
<evidence type="ECO:0000259" key="1">
    <source>
        <dbReference type="PROSITE" id="PS50090"/>
    </source>
</evidence>
<keyword evidence="3" id="KW-1185">Reference proteome</keyword>
<dbReference type="AlphaFoldDB" id="A0A367JYW7"/>
<proteinExistence type="predicted"/>
<name>A0A367JYW7_RHIST</name>
<feature type="domain" description="Myb-like" evidence="1">
    <location>
        <begin position="164"/>
        <end position="208"/>
    </location>
</feature>
<gene>
    <name evidence="2" type="ORF">CU098_010729</name>
</gene>
<dbReference type="InterPro" id="IPR001005">
    <property type="entry name" value="SANT/Myb"/>
</dbReference>
<reference evidence="2 3" key="1">
    <citation type="journal article" date="2018" name="G3 (Bethesda)">
        <title>Phylogenetic and Phylogenomic Definition of Rhizopus Species.</title>
        <authorList>
            <person name="Gryganskyi A.P."/>
            <person name="Golan J."/>
            <person name="Dolatabadi S."/>
            <person name="Mondo S."/>
            <person name="Robb S."/>
            <person name="Idnurm A."/>
            <person name="Muszewska A."/>
            <person name="Steczkiewicz K."/>
            <person name="Masonjones S."/>
            <person name="Liao H.L."/>
            <person name="Gajdeczka M.T."/>
            <person name="Anike F."/>
            <person name="Vuek A."/>
            <person name="Anishchenko I.M."/>
            <person name="Voigt K."/>
            <person name="de Hoog G.S."/>
            <person name="Smith M.E."/>
            <person name="Heitman J."/>
            <person name="Vilgalys R."/>
            <person name="Stajich J.E."/>
        </authorList>
    </citation>
    <scope>NUCLEOTIDE SEQUENCE [LARGE SCALE GENOMIC DNA]</scope>
    <source>
        <strain evidence="2 3">LSU 92-RS-03</strain>
    </source>
</reference>
<dbReference type="EMBL" id="PJQM01002471">
    <property type="protein sequence ID" value="RCH95097.1"/>
    <property type="molecule type" value="Genomic_DNA"/>
</dbReference>
<dbReference type="InterPro" id="IPR009057">
    <property type="entry name" value="Homeodomain-like_sf"/>
</dbReference>
<organism evidence="2 3">
    <name type="scientific">Rhizopus stolonifer</name>
    <name type="common">Rhizopus nigricans</name>
    <dbReference type="NCBI Taxonomy" id="4846"/>
    <lineage>
        <taxon>Eukaryota</taxon>
        <taxon>Fungi</taxon>
        <taxon>Fungi incertae sedis</taxon>
        <taxon>Mucoromycota</taxon>
        <taxon>Mucoromycotina</taxon>
        <taxon>Mucoromycetes</taxon>
        <taxon>Mucorales</taxon>
        <taxon>Mucorineae</taxon>
        <taxon>Rhizopodaceae</taxon>
        <taxon>Rhizopus</taxon>
    </lineage>
</organism>
<sequence length="235" mass="26939">KVQISTKIRKPQNKAGTKKKLIVPVRKSLRIKGEEPKEDSVDDLDIADALDEKIRNTGDRLLTAEEYFDEETQKNAIRVDGHFSSWVNPIIIQKHGIEASASEAWENNGGGKFSYADTTGSGKRRKKGMVSNAKADALKMFKKNPNQYFYRLNEPGEEQWLHDWSEEEKVLFLDIVRQHGCGDKWGLFATYIPHRVGYQCSNFYRQVVLKNGLVFDPNYMYTLVGTPVYKGFHHP</sequence>
<evidence type="ECO:0000313" key="2">
    <source>
        <dbReference type="EMBL" id="RCH95097.1"/>
    </source>
</evidence>
<dbReference type="Proteomes" id="UP000253551">
    <property type="component" value="Unassembled WGS sequence"/>
</dbReference>
<accession>A0A367JYW7</accession>
<protein>
    <recommendedName>
        <fullName evidence="1">Myb-like domain-containing protein</fullName>
    </recommendedName>
</protein>
<dbReference type="STRING" id="4846.A0A367JYW7"/>
<dbReference type="PROSITE" id="PS50090">
    <property type="entry name" value="MYB_LIKE"/>
    <property type="match status" value="1"/>
</dbReference>
<comment type="caution">
    <text evidence="2">The sequence shown here is derived from an EMBL/GenBank/DDBJ whole genome shotgun (WGS) entry which is preliminary data.</text>
</comment>
<dbReference type="CDD" id="cd00167">
    <property type="entry name" value="SANT"/>
    <property type="match status" value="1"/>
</dbReference>
<feature type="non-terminal residue" evidence="2">
    <location>
        <position position="1"/>
    </location>
</feature>
<dbReference type="OrthoDB" id="10258692at2759"/>
<evidence type="ECO:0000313" key="3">
    <source>
        <dbReference type="Proteomes" id="UP000253551"/>
    </source>
</evidence>